<accession>A0ACC1CLC7</accession>
<evidence type="ECO:0000313" key="1">
    <source>
        <dbReference type="EMBL" id="KAJ0172297.1"/>
    </source>
</evidence>
<protein>
    <submittedName>
        <fullName evidence="1">Uncharacterized protein</fullName>
    </submittedName>
</protein>
<organism evidence="1 2">
    <name type="scientific">Dendrolimus kikuchii</name>
    <dbReference type="NCBI Taxonomy" id="765133"/>
    <lineage>
        <taxon>Eukaryota</taxon>
        <taxon>Metazoa</taxon>
        <taxon>Ecdysozoa</taxon>
        <taxon>Arthropoda</taxon>
        <taxon>Hexapoda</taxon>
        <taxon>Insecta</taxon>
        <taxon>Pterygota</taxon>
        <taxon>Neoptera</taxon>
        <taxon>Endopterygota</taxon>
        <taxon>Lepidoptera</taxon>
        <taxon>Glossata</taxon>
        <taxon>Ditrysia</taxon>
        <taxon>Bombycoidea</taxon>
        <taxon>Lasiocampidae</taxon>
        <taxon>Dendrolimus</taxon>
    </lineage>
</organism>
<reference evidence="1 2" key="1">
    <citation type="journal article" date="2021" name="Front. Genet.">
        <title>Chromosome-Level Genome Assembly Reveals Significant Gene Expansion in the Toll and IMD Signaling Pathways of Dendrolimus kikuchii.</title>
        <authorList>
            <person name="Zhou J."/>
            <person name="Wu P."/>
            <person name="Xiong Z."/>
            <person name="Liu N."/>
            <person name="Zhao N."/>
            <person name="Ji M."/>
            <person name="Qiu Y."/>
            <person name="Yang B."/>
        </authorList>
    </citation>
    <scope>NUCLEOTIDE SEQUENCE [LARGE SCALE GENOMIC DNA]</scope>
    <source>
        <strain evidence="1">Ann1</strain>
    </source>
</reference>
<evidence type="ECO:0000313" key="2">
    <source>
        <dbReference type="Proteomes" id="UP000824533"/>
    </source>
</evidence>
<proteinExistence type="predicted"/>
<gene>
    <name evidence="1" type="ORF">K1T71_012270</name>
</gene>
<sequence length="336" mass="37442">MSFKNYKDKIDEGDTVILYLSNNMYAIDVFPEIKNKKGDMVENVFQTPFGALKVRSLIGAEYGSRVELSRGWGHVLQPTPELWSLTLPHRTQIIYTPDISMILLQLDLIPGNIVVEAGTGSGSLTHALIRRVKPHGHVHTFDFHEQRAKIAKEEFDDHGIGEYVTAQQRDVLEVGFGEDLNGKADAVFLDLPSPWIGVQHAVKTIKEDGGRFCSFSPCIEQVQRTCLTLQEHGFQEINTMEVLQTELKVSKRTVPVRDLSFLKHKSSEKPVEEKPSSDTTYVVASWPNSTPGHTGYLTFATLPPVHARSKSKGIQTDTSEELPTASNGENKASENN</sequence>
<dbReference type="Proteomes" id="UP000824533">
    <property type="component" value="Linkage Group LG22"/>
</dbReference>
<comment type="caution">
    <text evidence="1">The sequence shown here is derived from an EMBL/GenBank/DDBJ whole genome shotgun (WGS) entry which is preliminary data.</text>
</comment>
<dbReference type="EMBL" id="CM034408">
    <property type="protein sequence ID" value="KAJ0172297.1"/>
    <property type="molecule type" value="Genomic_DNA"/>
</dbReference>
<keyword evidence="2" id="KW-1185">Reference proteome</keyword>
<name>A0ACC1CLC7_9NEOP</name>